<gene>
    <name evidence="2" type="ORF">DESUT3_32150</name>
</gene>
<sequence length="88" mass="9859">MPLTWLILLVLAGIVNFVFSFLILKEVAGENAKVNYFEIRWQVHKHLKTYKSATRAKTGRVGSAYYGYLGSLGLLIAFALLLLNSLGR</sequence>
<name>A0ABN6E542_9BACT</name>
<feature type="transmembrane region" description="Helical" evidence="1">
    <location>
        <begin position="6"/>
        <end position="24"/>
    </location>
</feature>
<dbReference type="Proteomes" id="UP001319827">
    <property type="component" value="Chromosome"/>
</dbReference>
<evidence type="ECO:0000256" key="1">
    <source>
        <dbReference type="SAM" id="Phobius"/>
    </source>
</evidence>
<evidence type="ECO:0000313" key="2">
    <source>
        <dbReference type="EMBL" id="BCR06146.1"/>
    </source>
</evidence>
<reference evidence="2 3" key="2">
    <citation type="journal article" date="2021" name="Int. J. Syst. Evol. Microbiol.">
        <title>Isolation and Polyphasic Characterization of Desulfuromonas versatilis sp. Nov., an Electrogenic Bacteria Capable of Versatile Metabolism Isolated from a Graphene Oxide-Reducing Enrichment Culture.</title>
        <authorList>
            <person name="Xie L."/>
            <person name="Yoshida N."/>
            <person name="Ishii S."/>
            <person name="Meng L."/>
        </authorList>
    </citation>
    <scope>NUCLEOTIDE SEQUENCE [LARGE SCALE GENOMIC DNA]</scope>
    <source>
        <strain evidence="2 3">NIT-T3</strain>
    </source>
</reference>
<reference evidence="2 3" key="1">
    <citation type="journal article" date="2016" name="C (Basel)">
        <title>Selective Growth of and Electricity Production by Marine Exoelectrogenic Bacteria in Self-Aggregated Hydrogel of Microbially Reduced Graphene Oxide.</title>
        <authorList>
            <person name="Yoshida N."/>
            <person name="Goto Y."/>
            <person name="Miyata Y."/>
        </authorList>
    </citation>
    <scope>NUCLEOTIDE SEQUENCE [LARGE SCALE GENOMIC DNA]</scope>
    <source>
        <strain evidence="2 3">NIT-T3</strain>
    </source>
</reference>
<evidence type="ECO:0008006" key="4">
    <source>
        <dbReference type="Google" id="ProtNLM"/>
    </source>
</evidence>
<dbReference type="RefSeq" id="WP_221249523.1">
    <property type="nucleotide sequence ID" value="NZ_AP024355.1"/>
</dbReference>
<accession>A0ABN6E542</accession>
<organism evidence="2 3">
    <name type="scientific">Desulfuromonas versatilis</name>
    <dbReference type="NCBI Taxonomy" id="2802975"/>
    <lineage>
        <taxon>Bacteria</taxon>
        <taxon>Pseudomonadati</taxon>
        <taxon>Thermodesulfobacteriota</taxon>
        <taxon>Desulfuromonadia</taxon>
        <taxon>Desulfuromonadales</taxon>
        <taxon>Desulfuromonadaceae</taxon>
        <taxon>Desulfuromonas</taxon>
    </lineage>
</organism>
<evidence type="ECO:0000313" key="3">
    <source>
        <dbReference type="Proteomes" id="UP001319827"/>
    </source>
</evidence>
<dbReference type="EMBL" id="AP024355">
    <property type="protein sequence ID" value="BCR06146.1"/>
    <property type="molecule type" value="Genomic_DNA"/>
</dbReference>
<protein>
    <recommendedName>
        <fullName evidence="4">Peptidase</fullName>
    </recommendedName>
</protein>
<keyword evidence="1" id="KW-0472">Membrane</keyword>
<proteinExistence type="predicted"/>
<keyword evidence="1" id="KW-0812">Transmembrane</keyword>
<feature type="transmembrane region" description="Helical" evidence="1">
    <location>
        <begin position="65"/>
        <end position="83"/>
    </location>
</feature>
<keyword evidence="1" id="KW-1133">Transmembrane helix</keyword>
<keyword evidence="3" id="KW-1185">Reference proteome</keyword>